<dbReference type="EMBL" id="JACJID010000008">
    <property type="protein sequence ID" value="MBA8931086.1"/>
    <property type="molecule type" value="Genomic_DNA"/>
</dbReference>
<dbReference type="PROSITE" id="PS50887">
    <property type="entry name" value="GGDEF"/>
    <property type="match status" value="1"/>
</dbReference>
<sequence length="428" mass="45421">MPGAEQSRSSPGHTGLLSGSWWAGLPAGWVVYSVLVEAAALTAAALCHLHVTATNTDLLRFGGLVVLGVVQAELSRRIERDRRRLCGNMHITMTSVWLIAGVLVLPRHLLVLLCAVLYLHMWLRCWRTLDSISTRRTVFGACAALVSCLAASAVAVAAPLAGGPAGFSFYTNMSCVAALVVFELVDAVLLAVSIKLRTRGATPLGELFGTWDDNALEITTLCLGGLTALALVCQPLFLPLLLCPVLLLHRSVLVKQLETDATTDVKTGLLNAVTWHRLASRELDRVDQVGVLMVDLDHFKRINDTYGHLAGDAVLRSVATAVKAQVRAGDAVGRFGGEEFVVLLPGVDERGAIATAERIRATVSALSVPTPVEHISITGLSCSIGVAVLPTTGTSMEQLLLAADTAVYRAKHTGRNRVVASSGHPRAA</sequence>
<dbReference type="PANTHER" id="PTHR45138">
    <property type="entry name" value="REGULATORY COMPONENTS OF SENSORY TRANSDUCTION SYSTEM"/>
    <property type="match status" value="1"/>
</dbReference>
<keyword evidence="1" id="KW-1133">Transmembrane helix</keyword>
<protein>
    <submittedName>
        <fullName evidence="3">Diguanylate cyclase (GGDEF)-like protein</fullName>
    </submittedName>
</protein>
<feature type="transmembrane region" description="Helical" evidence="1">
    <location>
        <begin position="173"/>
        <end position="194"/>
    </location>
</feature>
<dbReference type="CDD" id="cd01949">
    <property type="entry name" value="GGDEF"/>
    <property type="match status" value="1"/>
</dbReference>
<dbReference type="InterPro" id="IPR000160">
    <property type="entry name" value="GGDEF_dom"/>
</dbReference>
<feature type="transmembrane region" description="Helical" evidence="1">
    <location>
        <begin position="138"/>
        <end position="161"/>
    </location>
</feature>
<feature type="transmembrane region" description="Helical" evidence="1">
    <location>
        <begin position="21"/>
        <end position="46"/>
    </location>
</feature>
<dbReference type="InterPro" id="IPR050469">
    <property type="entry name" value="Diguanylate_Cyclase"/>
</dbReference>
<evidence type="ECO:0000313" key="4">
    <source>
        <dbReference type="Proteomes" id="UP000517916"/>
    </source>
</evidence>
<dbReference type="Gene3D" id="3.30.70.270">
    <property type="match status" value="1"/>
</dbReference>
<keyword evidence="1" id="KW-0472">Membrane</keyword>
<dbReference type="InterPro" id="IPR043128">
    <property type="entry name" value="Rev_trsase/Diguanyl_cyclase"/>
</dbReference>
<keyword evidence="4" id="KW-1185">Reference proteome</keyword>
<reference evidence="3 4" key="1">
    <citation type="submission" date="2020-08" db="EMBL/GenBank/DDBJ databases">
        <title>Genomic Encyclopedia of Archaeal and Bacterial Type Strains, Phase II (KMG-II): from individual species to whole genera.</title>
        <authorList>
            <person name="Goeker M."/>
        </authorList>
    </citation>
    <scope>NUCLEOTIDE SEQUENCE [LARGE SCALE GENOMIC DNA]</scope>
    <source>
        <strain evidence="3 4">DSM 43850</strain>
    </source>
</reference>
<dbReference type="SUPFAM" id="SSF55073">
    <property type="entry name" value="Nucleotide cyclase"/>
    <property type="match status" value="1"/>
</dbReference>
<evidence type="ECO:0000259" key="2">
    <source>
        <dbReference type="PROSITE" id="PS50887"/>
    </source>
</evidence>
<dbReference type="RefSeq" id="WP_182840216.1">
    <property type="nucleotide sequence ID" value="NZ_BAAABQ010000097.1"/>
</dbReference>
<name>A0ABR6BWU1_9PSEU</name>
<evidence type="ECO:0000256" key="1">
    <source>
        <dbReference type="SAM" id="Phobius"/>
    </source>
</evidence>
<feature type="domain" description="GGDEF" evidence="2">
    <location>
        <begin position="287"/>
        <end position="423"/>
    </location>
</feature>
<proteinExistence type="predicted"/>
<dbReference type="NCBIfam" id="TIGR00254">
    <property type="entry name" value="GGDEF"/>
    <property type="match status" value="1"/>
</dbReference>
<dbReference type="Proteomes" id="UP000517916">
    <property type="component" value="Unassembled WGS sequence"/>
</dbReference>
<comment type="caution">
    <text evidence="3">The sequence shown here is derived from an EMBL/GenBank/DDBJ whole genome shotgun (WGS) entry which is preliminary data.</text>
</comment>
<accession>A0ABR6BWU1</accession>
<dbReference type="Pfam" id="PF00990">
    <property type="entry name" value="GGDEF"/>
    <property type="match status" value="1"/>
</dbReference>
<dbReference type="InterPro" id="IPR029787">
    <property type="entry name" value="Nucleotide_cyclase"/>
</dbReference>
<dbReference type="SMART" id="SM00267">
    <property type="entry name" value="GGDEF"/>
    <property type="match status" value="1"/>
</dbReference>
<evidence type="ECO:0000313" key="3">
    <source>
        <dbReference type="EMBL" id="MBA8931086.1"/>
    </source>
</evidence>
<organism evidence="3 4">
    <name type="scientific">Kutzneria viridogrisea</name>
    <dbReference type="NCBI Taxonomy" id="47990"/>
    <lineage>
        <taxon>Bacteria</taxon>
        <taxon>Bacillati</taxon>
        <taxon>Actinomycetota</taxon>
        <taxon>Actinomycetes</taxon>
        <taxon>Pseudonocardiales</taxon>
        <taxon>Pseudonocardiaceae</taxon>
        <taxon>Kutzneria</taxon>
    </lineage>
</organism>
<feature type="transmembrane region" description="Helical" evidence="1">
    <location>
        <begin position="218"/>
        <end position="248"/>
    </location>
</feature>
<gene>
    <name evidence="3" type="ORF">BC739_008333</name>
</gene>
<keyword evidence="1" id="KW-0812">Transmembrane</keyword>
<dbReference type="PANTHER" id="PTHR45138:SF9">
    <property type="entry name" value="DIGUANYLATE CYCLASE DGCM-RELATED"/>
    <property type="match status" value="1"/>
</dbReference>